<evidence type="ECO:0000313" key="2">
    <source>
        <dbReference type="EMBL" id="OOF49239.1"/>
    </source>
</evidence>
<dbReference type="EMBL" id="MLHL01000018">
    <property type="protein sequence ID" value="OOF49239.1"/>
    <property type="molecule type" value="Genomic_DNA"/>
</dbReference>
<evidence type="ECO:0000313" key="1">
    <source>
        <dbReference type="EMBL" id="OOF44217.1"/>
    </source>
</evidence>
<dbReference type="InterPro" id="IPR036170">
    <property type="entry name" value="YezG-like_sf"/>
</dbReference>
<organism evidence="1 3">
    <name type="scientific">Rodentibacter trehalosifermentans</name>
    <dbReference type="NCBI Taxonomy" id="1908263"/>
    <lineage>
        <taxon>Bacteria</taxon>
        <taxon>Pseudomonadati</taxon>
        <taxon>Pseudomonadota</taxon>
        <taxon>Gammaproteobacteria</taxon>
        <taxon>Pasteurellales</taxon>
        <taxon>Pasteurellaceae</taxon>
        <taxon>Rodentibacter</taxon>
    </lineage>
</organism>
<evidence type="ECO:0000313" key="3">
    <source>
        <dbReference type="Proteomes" id="UP000188728"/>
    </source>
</evidence>
<protein>
    <recommendedName>
        <fullName evidence="5">DUF600 family protein</fullName>
    </recommendedName>
</protein>
<sequence length="145" mass="17175">MKEQEIYQRIGELLWSIMPEEAVRIDFLGDIYPEHYSGGAQWVLANGEDCYFPMGGRPYEIEREIIDLMHKLKEISSQEWTQYIFSLTNDMAFNIKFAYVPEDDSWGSLYMKGISDLTWEEADKYNIPREIWEERVKAKAEKQDS</sequence>
<evidence type="ECO:0000313" key="4">
    <source>
        <dbReference type="Proteomes" id="UP000189161"/>
    </source>
</evidence>
<accession>A0A1V3IPQ7</accession>
<dbReference type="EMBL" id="MLHK01000056">
    <property type="protein sequence ID" value="OOF44217.1"/>
    <property type="molecule type" value="Genomic_DNA"/>
</dbReference>
<evidence type="ECO:0008006" key="5">
    <source>
        <dbReference type="Google" id="ProtNLM"/>
    </source>
</evidence>
<dbReference type="AlphaFoldDB" id="A0A1V3IPQ7"/>
<dbReference type="RefSeq" id="WP_077474409.1">
    <property type="nucleotide sequence ID" value="NZ_MLHK01000056.1"/>
</dbReference>
<dbReference type="SUPFAM" id="SSF160424">
    <property type="entry name" value="BH3703-like"/>
    <property type="match status" value="1"/>
</dbReference>
<proteinExistence type="predicted"/>
<dbReference type="Proteomes" id="UP000189161">
    <property type="component" value="Unassembled WGS sequence"/>
</dbReference>
<name>A0A1V3IPQ7_9PAST</name>
<dbReference type="OrthoDB" id="5872409at2"/>
<keyword evidence="4" id="KW-1185">Reference proteome</keyword>
<reference evidence="3 4" key="1">
    <citation type="submission" date="2016-10" db="EMBL/GenBank/DDBJ databases">
        <title>Rodentibacter gen. nov. and new species.</title>
        <authorList>
            <person name="Christensen H."/>
        </authorList>
    </citation>
    <scope>NUCLEOTIDE SEQUENCE [LARGE SCALE GENOMIC DNA]</scope>
    <source>
        <strain evidence="1 3">H1983213011</strain>
        <strain evidence="2 4">H1987082031</strain>
    </source>
</reference>
<comment type="caution">
    <text evidence="1">The sequence shown here is derived from an EMBL/GenBank/DDBJ whole genome shotgun (WGS) entry which is preliminary data.</text>
</comment>
<accession>A0A1V3J391</accession>
<dbReference type="Proteomes" id="UP000188728">
    <property type="component" value="Unassembled WGS sequence"/>
</dbReference>
<gene>
    <name evidence="1" type="ORF">BKK51_09410</name>
    <name evidence="2" type="ORF">BKK52_04165</name>
</gene>